<evidence type="ECO:0000313" key="4">
    <source>
        <dbReference type="Proteomes" id="UP000291343"/>
    </source>
</evidence>
<keyword evidence="2" id="KW-1133">Transmembrane helix</keyword>
<feature type="transmembrane region" description="Helical" evidence="2">
    <location>
        <begin position="106"/>
        <end position="126"/>
    </location>
</feature>
<keyword evidence="2" id="KW-0472">Membrane</keyword>
<name>A0A482XKH7_LAOST</name>
<sequence length="241" mass="27593">MPEVNLLDIFGLLPLNERSAIFILVSLYVHQTSTCGVGLCSSDGRKLNPTFETSIFVLCIAIIASKYDWWPKMLMKPNRMQWLVNLIYNSWIALILTNLTENFILVPLYNFTGMIADALVFGVNYITGKEPEGSMNSDNIACMILWLLSLAFLYYTLTIDGGIGLFISELKRFIKERREARERQAMAFSCISGASSFEDEIAEYEEEPRRQPAKQRRRRKNCAKPVSPRRCQSSHHSLFDD</sequence>
<keyword evidence="2" id="KW-0812">Transmembrane</keyword>
<dbReference type="EMBL" id="QKKF02006562">
    <property type="protein sequence ID" value="RZF46292.1"/>
    <property type="molecule type" value="Genomic_DNA"/>
</dbReference>
<evidence type="ECO:0000256" key="2">
    <source>
        <dbReference type="SAM" id="Phobius"/>
    </source>
</evidence>
<comment type="caution">
    <text evidence="3">The sequence shown here is derived from an EMBL/GenBank/DDBJ whole genome shotgun (WGS) entry which is preliminary data.</text>
</comment>
<gene>
    <name evidence="3" type="ORF">LSTR_LSTR012003</name>
</gene>
<accession>A0A482XKH7</accession>
<feature type="region of interest" description="Disordered" evidence="1">
    <location>
        <begin position="202"/>
        <end position="241"/>
    </location>
</feature>
<reference evidence="3 4" key="1">
    <citation type="journal article" date="2017" name="Gigascience">
        <title>Genome sequence of the small brown planthopper, Laodelphax striatellus.</title>
        <authorList>
            <person name="Zhu J."/>
            <person name="Jiang F."/>
            <person name="Wang X."/>
            <person name="Yang P."/>
            <person name="Bao Y."/>
            <person name="Zhao W."/>
            <person name="Wang W."/>
            <person name="Lu H."/>
            <person name="Wang Q."/>
            <person name="Cui N."/>
            <person name="Li J."/>
            <person name="Chen X."/>
            <person name="Luo L."/>
            <person name="Yu J."/>
            <person name="Kang L."/>
            <person name="Cui F."/>
        </authorList>
    </citation>
    <scope>NUCLEOTIDE SEQUENCE [LARGE SCALE GENOMIC DNA]</scope>
    <source>
        <strain evidence="3">Lst14</strain>
    </source>
</reference>
<organism evidence="3 4">
    <name type="scientific">Laodelphax striatellus</name>
    <name type="common">Small brown planthopper</name>
    <name type="synonym">Delphax striatella</name>
    <dbReference type="NCBI Taxonomy" id="195883"/>
    <lineage>
        <taxon>Eukaryota</taxon>
        <taxon>Metazoa</taxon>
        <taxon>Ecdysozoa</taxon>
        <taxon>Arthropoda</taxon>
        <taxon>Hexapoda</taxon>
        <taxon>Insecta</taxon>
        <taxon>Pterygota</taxon>
        <taxon>Neoptera</taxon>
        <taxon>Paraneoptera</taxon>
        <taxon>Hemiptera</taxon>
        <taxon>Auchenorrhyncha</taxon>
        <taxon>Fulgoroidea</taxon>
        <taxon>Delphacidae</taxon>
        <taxon>Criomorphinae</taxon>
        <taxon>Laodelphax</taxon>
    </lineage>
</organism>
<feature type="compositionally biased region" description="Basic residues" evidence="1">
    <location>
        <begin position="211"/>
        <end position="222"/>
    </location>
</feature>
<feature type="compositionally biased region" description="Polar residues" evidence="1">
    <location>
        <begin position="230"/>
        <end position="241"/>
    </location>
</feature>
<dbReference type="OrthoDB" id="10432101at2759"/>
<feature type="transmembrane region" description="Helical" evidence="2">
    <location>
        <begin position="51"/>
        <end position="70"/>
    </location>
</feature>
<feature type="transmembrane region" description="Helical" evidence="2">
    <location>
        <begin position="82"/>
        <end position="99"/>
    </location>
</feature>
<feature type="transmembrane region" description="Helical" evidence="2">
    <location>
        <begin position="146"/>
        <end position="168"/>
    </location>
</feature>
<evidence type="ECO:0000313" key="3">
    <source>
        <dbReference type="EMBL" id="RZF46292.1"/>
    </source>
</evidence>
<evidence type="ECO:0000256" key="1">
    <source>
        <dbReference type="SAM" id="MobiDB-lite"/>
    </source>
</evidence>
<protein>
    <submittedName>
        <fullName evidence="3">Uncharacterized protein</fullName>
    </submittedName>
</protein>
<feature type="transmembrane region" description="Helical" evidence="2">
    <location>
        <begin position="20"/>
        <end position="39"/>
    </location>
</feature>
<dbReference type="AlphaFoldDB" id="A0A482XKH7"/>
<dbReference type="InParanoid" id="A0A482XKH7"/>
<dbReference type="Proteomes" id="UP000291343">
    <property type="component" value="Unassembled WGS sequence"/>
</dbReference>
<keyword evidence="4" id="KW-1185">Reference proteome</keyword>
<proteinExistence type="predicted"/>